<evidence type="ECO:0000256" key="1">
    <source>
        <dbReference type="ARBA" id="ARBA00022679"/>
    </source>
</evidence>
<dbReference type="EMBL" id="WPHG01000003">
    <property type="protein sequence ID" value="MVA98809.1"/>
    <property type="molecule type" value="Genomic_DNA"/>
</dbReference>
<name>A0A844QMG4_9HYPH</name>
<feature type="domain" description="N-acetyltransferase" evidence="4">
    <location>
        <begin position="30"/>
        <end position="189"/>
    </location>
</feature>
<dbReference type="Gene3D" id="3.40.630.30">
    <property type="match status" value="1"/>
</dbReference>
<dbReference type="InterPro" id="IPR000182">
    <property type="entry name" value="GNAT_dom"/>
</dbReference>
<keyword evidence="1 5" id="KW-0808">Transferase</keyword>
<dbReference type="PANTHER" id="PTHR43792:SF8">
    <property type="entry name" value="[RIBOSOMAL PROTEIN US5]-ALANINE N-ACETYLTRANSFERASE"/>
    <property type="match status" value="1"/>
</dbReference>
<keyword evidence="6" id="KW-1185">Reference proteome</keyword>
<evidence type="ECO:0000256" key="3">
    <source>
        <dbReference type="ARBA" id="ARBA00038502"/>
    </source>
</evidence>
<proteinExistence type="inferred from homology"/>
<dbReference type="PROSITE" id="PS51186">
    <property type="entry name" value="GNAT"/>
    <property type="match status" value="1"/>
</dbReference>
<comment type="caution">
    <text evidence="5">The sequence shown here is derived from an EMBL/GenBank/DDBJ whole genome shotgun (WGS) entry which is preliminary data.</text>
</comment>
<dbReference type="PANTHER" id="PTHR43792">
    <property type="entry name" value="GNAT FAMILY, PUTATIVE (AFU_ORTHOLOGUE AFUA_3G00765)-RELATED-RELATED"/>
    <property type="match status" value="1"/>
</dbReference>
<dbReference type="AlphaFoldDB" id="A0A844QMG4"/>
<dbReference type="RefSeq" id="WP_156713701.1">
    <property type="nucleotide sequence ID" value="NZ_WPHG01000003.1"/>
</dbReference>
<evidence type="ECO:0000313" key="5">
    <source>
        <dbReference type="EMBL" id="MVA98809.1"/>
    </source>
</evidence>
<dbReference type="SUPFAM" id="SSF55729">
    <property type="entry name" value="Acyl-CoA N-acyltransferases (Nat)"/>
    <property type="match status" value="1"/>
</dbReference>
<dbReference type="InterPro" id="IPR016181">
    <property type="entry name" value="Acyl_CoA_acyltransferase"/>
</dbReference>
<gene>
    <name evidence="5" type="ORF">GN330_16300</name>
</gene>
<dbReference type="GO" id="GO:0005737">
    <property type="term" value="C:cytoplasm"/>
    <property type="evidence" value="ECO:0007669"/>
    <property type="project" value="TreeGrafter"/>
</dbReference>
<keyword evidence="2" id="KW-0012">Acyltransferase</keyword>
<evidence type="ECO:0000256" key="2">
    <source>
        <dbReference type="ARBA" id="ARBA00023315"/>
    </source>
</evidence>
<dbReference type="Pfam" id="PF13302">
    <property type="entry name" value="Acetyltransf_3"/>
    <property type="match status" value="1"/>
</dbReference>
<dbReference type="Proteomes" id="UP000463224">
    <property type="component" value="Unassembled WGS sequence"/>
</dbReference>
<evidence type="ECO:0000313" key="6">
    <source>
        <dbReference type="Proteomes" id="UP000463224"/>
    </source>
</evidence>
<evidence type="ECO:0000259" key="4">
    <source>
        <dbReference type="PROSITE" id="PS51186"/>
    </source>
</evidence>
<dbReference type="GO" id="GO:0008999">
    <property type="term" value="F:protein-N-terminal-alanine acetyltransferase activity"/>
    <property type="evidence" value="ECO:0007669"/>
    <property type="project" value="TreeGrafter"/>
</dbReference>
<organism evidence="5 6">
    <name type="scientific">Nitratireductor arenosus</name>
    <dbReference type="NCBI Taxonomy" id="2682096"/>
    <lineage>
        <taxon>Bacteria</taxon>
        <taxon>Pseudomonadati</taxon>
        <taxon>Pseudomonadota</taxon>
        <taxon>Alphaproteobacteria</taxon>
        <taxon>Hyphomicrobiales</taxon>
        <taxon>Phyllobacteriaceae</taxon>
        <taxon>Nitratireductor</taxon>
    </lineage>
</organism>
<comment type="similarity">
    <text evidence="3">Belongs to the acetyltransferase family. RimJ subfamily.</text>
</comment>
<reference evidence="5 6" key="1">
    <citation type="submission" date="2019-12" db="EMBL/GenBank/DDBJ databases">
        <title>Nitratireductor arenosus sp. nov., Isolated from sea sand, Jeju island, South Korea.</title>
        <authorList>
            <person name="Kim W."/>
        </authorList>
    </citation>
    <scope>NUCLEOTIDE SEQUENCE [LARGE SCALE GENOMIC DNA]</scope>
    <source>
        <strain evidence="5 6">CAU 1489</strain>
    </source>
</reference>
<protein>
    <submittedName>
        <fullName evidence="5">GNAT family N-acetyltransferase</fullName>
    </submittedName>
</protein>
<dbReference type="InterPro" id="IPR051531">
    <property type="entry name" value="N-acetyltransferase"/>
</dbReference>
<sequence length="203" mass="22928">MPGLRFFSRAYPTAKGERVTLKFPTGQEYAEWAELRGTSRHFLEQWEPAWASDELGQPAWRARIRRYREEHGRGAGTAFLIYLNDTGKMAGGISIGNIRRGVAQSAQVGYWMGESHAGRGIMLDALRLASRYGFETLGLHRIEAACIPGNTRSMRVLEKAGFTREGLLRSYLKINGTWQDHYLYALIVDDYRAQQIRGKTGGI</sequence>
<accession>A0A844QMG4</accession>